<dbReference type="InterPro" id="IPR047142">
    <property type="entry name" value="OryJ/VirC-like"/>
</dbReference>
<dbReference type="Proteomes" id="UP000254889">
    <property type="component" value="Chromosome"/>
</dbReference>
<dbReference type="InterPro" id="IPR014710">
    <property type="entry name" value="RmlC-like_jellyroll"/>
</dbReference>
<dbReference type="EMBL" id="CP031417">
    <property type="protein sequence ID" value="AXK81505.1"/>
    <property type="molecule type" value="Genomic_DNA"/>
</dbReference>
<dbReference type="AlphaFoldDB" id="A0A345ZX58"/>
<gene>
    <name evidence="2" type="ORF">DW352_13880</name>
</gene>
<evidence type="ECO:0000259" key="1">
    <source>
        <dbReference type="Pfam" id="PF07883"/>
    </source>
</evidence>
<evidence type="ECO:0000313" key="3">
    <source>
        <dbReference type="Proteomes" id="UP000254889"/>
    </source>
</evidence>
<dbReference type="KEGG" id="ptaw:DW352_13880"/>
<dbReference type="Pfam" id="PF07883">
    <property type="entry name" value="Cupin_2"/>
    <property type="match status" value="1"/>
</dbReference>
<dbReference type="RefSeq" id="WP_115691884.1">
    <property type="nucleotide sequence ID" value="NZ_CP031417.1"/>
</dbReference>
<evidence type="ECO:0000313" key="2">
    <source>
        <dbReference type="EMBL" id="AXK81505.1"/>
    </source>
</evidence>
<dbReference type="CDD" id="cd02231">
    <property type="entry name" value="cupin_BLL6423-like"/>
    <property type="match status" value="1"/>
</dbReference>
<reference evidence="2 3" key="1">
    <citation type="submission" date="2018-07" db="EMBL/GenBank/DDBJ databases">
        <authorList>
            <person name="Quirk P.G."/>
            <person name="Krulwich T.A."/>
        </authorList>
    </citation>
    <scope>NUCLEOTIDE SEQUENCE [LARGE SCALE GENOMIC DNA]</scope>
    <source>
        <strain evidence="2 3">CC-BB4</strain>
    </source>
</reference>
<keyword evidence="3" id="KW-1185">Reference proteome</keyword>
<dbReference type="Gene3D" id="2.60.120.10">
    <property type="entry name" value="Jelly Rolls"/>
    <property type="match status" value="1"/>
</dbReference>
<sequence>MTETKPDYPAIRRIVTGHEGEVAKVLIDAPASNAKYPSPGTVSTLIWSTDSAPAKIPAGTDVEDMGARIIGTAPPAKGSRFAVIDFPPGNKPHMHRTETVDYVIVLEGEIEMDMDDSTVKMKAGDIMVQRGTNHAWANRSNTRARVAFVLLDAEPIGIGKPVQGTANAR</sequence>
<feature type="domain" description="Cupin type-2" evidence="1">
    <location>
        <begin position="84"/>
        <end position="149"/>
    </location>
</feature>
<dbReference type="OrthoDB" id="713485at2"/>
<protein>
    <submittedName>
        <fullName evidence="2">Cupin domain-containing protein</fullName>
    </submittedName>
</protein>
<dbReference type="PANTHER" id="PTHR36156">
    <property type="entry name" value="SLR2101 PROTEIN"/>
    <property type="match status" value="1"/>
</dbReference>
<dbReference type="PANTHER" id="PTHR36156:SF2">
    <property type="entry name" value="CUPIN TYPE-2 DOMAIN-CONTAINING PROTEIN"/>
    <property type="match status" value="1"/>
</dbReference>
<dbReference type="InterPro" id="IPR013096">
    <property type="entry name" value="Cupin_2"/>
</dbReference>
<proteinExistence type="predicted"/>
<dbReference type="SUPFAM" id="SSF51182">
    <property type="entry name" value="RmlC-like cupins"/>
    <property type="match status" value="1"/>
</dbReference>
<name>A0A345ZX58_9HYPH</name>
<dbReference type="InterPro" id="IPR011051">
    <property type="entry name" value="RmlC_Cupin_sf"/>
</dbReference>
<accession>A0A345ZX58</accession>
<organism evidence="2 3">
    <name type="scientific">Pseudolabrys taiwanensis</name>
    <dbReference type="NCBI Taxonomy" id="331696"/>
    <lineage>
        <taxon>Bacteria</taxon>
        <taxon>Pseudomonadati</taxon>
        <taxon>Pseudomonadota</taxon>
        <taxon>Alphaproteobacteria</taxon>
        <taxon>Hyphomicrobiales</taxon>
        <taxon>Xanthobacteraceae</taxon>
        <taxon>Pseudolabrys</taxon>
    </lineage>
</organism>